<dbReference type="EMBL" id="RBVX01000007">
    <property type="protein sequence ID" value="RSL33572.1"/>
    <property type="molecule type" value="Genomic_DNA"/>
</dbReference>
<gene>
    <name evidence="1" type="ORF">D7Z54_09655</name>
</gene>
<dbReference type="Proteomes" id="UP000275076">
    <property type="component" value="Unassembled WGS sequence"/>
</dbReference>
<name>A0A3R9P9S8_9BACI</name>
<keyword evidence="2" id="KW-1185">Reference proteome</keyword>
<accession>A0A3R9P9S8</accession>
<organism evidence="1 2">
    <name type="scientific">Salibacterium salarium</name>
    <dbReference type="NCBI Taxonomy" id="284579"/>
    <lineage>
        <taxon>Bacteria</taxon>
        <taxon>Bacillati</taxon>
        <taxon>Bacillota</taxon>
        <taxon>Bacilli</taxon>
        <taxon>Bacillales</taxon>
        <taxon>Bacillaceae</taxon>
    </lineage>
</organism>
<comment type="caution">
    <text evidence="1">The sequence shown here is derived from an EMBL/GenBank/DDBJ whole genome shotgun (WGS) entry which is preliminary data.</text>
</comment>
<sequence>MVQLLVSKTMGNAMARAVHHFSNAPSSFKRKTQQMMEKEEKNTLDRTKQKREIAEYIISNGY</sequence>
<evidence type="ECO:0000313" key="2">
    <source>
        <dbReference type="Proteomes" id="UP000275076"/>
    </source>
</evidence>
<dbReference type="AlphaFoldDB" id="A0A3R9P9S8"/>
<proteinExistence type="predicted"/>
<reference evidence="1 2" key="1">
    <citation type="submission" date="2018-10" db="EMBL/GenBank/DDBJ databases">
        <title>Draft genome sequence of Bacillus salarius IM0101, isolated from a hypersaline soil in Inner Mongolia, China.</title>
        <authorList>
            <person name="Yamprayoonswat W."/>
            <person name="Boonvisut S."/>
            <person name="Jumpathong W."/>
            <person name="Sittihan S."/>
            <person name="Ruangsuj P."/>
            <person name="Wanthongcharoen S."/>
            <person name="Thongpramul N."/>
            <person name="Pimmason S."/>
            <person name="Yu B."/>
            <person name="Yasawong M."/>
        </authorList>
    </citation>
    <scope>NUCLEOTIDE SEQUENCE [LARGE SCALE GENOMIC DNA]</scope>
    <source>
        <strain evidence="1 2">IM0101</strain>
    </source>
</reference>
<evidence type="ECO:0000313" key="1">
    <source>
        <dbReference type="EMBL" id="RSL33572.1"/>
    </source>
</evidence>
<protein>
    <submittedName>
        <fullName evidence="1">Uncharacterized protein</fullName>
    </submittedName>
</protein>